<keyword evidence="2" id="KW-1185">Reference proteome</keyword>
<dbReference type="EMBL" id="QJKJ01009157">
    <property type="protein sequence ID" value="RDX77487.1"/>
    <property type="molecule type" value="Genomic_DNA"/>
</dbReference>
<sequence length="139" mass="16247">MENQFRFFKRSTMTTIYLSMGVDIKGVTNAITPRGKASNFPIKIGLHRDSILSSYMFNLVLKVFVKDTQKIIPKCIFKGITREKRESSIHEKGYDRCLAIQDKTGYEMILKWFGHAQRRLLKALVRKVDHMVFNLMKKD</sequence>
<organism evidence="1 2">
    <name type="scientific">Mucuna pruriens</name>
    <name type="common">Velvet bean</name>
    <name type="synonym">Dolichos pruriens</name>
    <dbReference type="NCBI Taxonomy" id="157652"/>
    <lineage>
        <taxon>Eukaryota</taxon>
        <taxon>Viridiplantae</taxon>
        <taxon>Streptophyta</taxon>
        <taxon>Embryophyta</taxon>
        <taxon>Tracheophyta</taxon>
        <taxon>Spermatophyta</taxon>
        <taxon>Magnoliopsida</taxon>
        <taxon>eudicotyledons</taxon>
        <taxon>Gunneridae</taxon>
        <taxon>Pentapetalae</taxon>
        <taxon>rosids</taxon>
        <taxon>fabids</taxon>
        <taxon>Fabales</taxon>
        <taxon>Fabaceae</taxon>
        <taxon>Papilionoideae</taxon>
        <taxon>50 kb inversion clade</taxon>
        <taxon>NPAAA clade</taxon>
        <taxon>indigoferoid/millettioid clade</taxon>
        <taxon>Phaseoleae</taxon>
        <taxon>Mucuna</taxon>
    </lineage>
</organism>
<evidence type="ECO:0000313" key="2">
    <source>
        <dbReference type="Proteomes" id="UP000257109"/>
    </source>
</evidence>
<gene>
    <name evidence="1" type="ORF">CR513_42385</name>
</gene>
<comment type="caution">
    <text evidence="1">The sequence shown here is derived from an EMBL/GenBank/DDBJ whole genome shotgun (WGS) entry which is preliminary data.</text>
</comment>
<evidence type="ECO:0000313" key="1">
    <source>
        <dbReference type="EMBL" id="RDX77487.1"/>
    </source>
</evidence>
<dbReference type="OrthoDB" id="6783238at2759"/>
<dbReference type="Proteomes" id="UP000257109">
    <property type="component" value="Unassembled WGS sequence"/>
</dbReference>
<dbReference type="AlphaFoldDB" id="A0A371FGP0"/>
<name>A0A371FGP0_MUCPR</name>
<accession>A0A371FGP0</accession>
<protein>
    <submittedName>
        <fullName evidence="1">Uncharacterized protein</fullName>
    </submittedName>
</protein>
<proteinExistence type="predicted"/>
<reference evidence="1" key="1">
    <citation type="submission" date="2018-05" db="EMBL/GenBank/DDBJ databases">
        <title>Draft genome of Mucuna pruriens seed.</title>
        <authorList>
            <person name="Nnadi N.E."/>
            <person name="Vos R."/>
            <person name="Hasami M.H."/>
            <person name="Devisetty U.K."/>
            <person name="Aguiy J.C."/>
        </authorList>
    </citation>
    <scope>NUCLEOTIDE SEQUENCE [LARGE SCALE GENOMIC DNA]</scope>
    <source>
        <strain evidence="1">JCA_2017</strain>
    </source>
</reference>
<feature type="non-terminal residue" evidence="1">
    <location>
        <position position="1"/>
    </location>
</feature>